<dbReference type="KEGG" id="obi:106875771"/>
<sequence length="113" mass="12487">MRSDSDCLLICERSSESFQQKPPMSPVAHSLSSMASVLGSTIMRKNGPIIYRSFSRTALPLLKISQAEGSTSSSKIDQFILPVAVFLSLFGFSVSLFSTRQLYDNSSRSPFKR</sequence>
<evidence type="ECO:0000313" key="2">
    <source>
        <dbReference type="EMBL" id="KOF78403.1"/>
    </source>
</evidence>
<protein>
    <submittedName>
        <fullName evidence="2">Uncharacterized protein</fullName>
    </submittedName>
</protein>
<proteinExistence type="predicted"/>
<organism evidence="2">
    <name type="scientific">Octopus bimaculoides</name>
    <name type="common">California two-spotted octopus</name>
    <dbReference type="NCBI Taxonomy" id="37653"/>
    <lineage>
        <taxon>Eukaryota</taxon>
        <taxon>Metazoa</taxon>
        <taxon>Spiralia</taxon>
        <taxon>Lophotrochozoa</taxon>
        <taxon>Mollusca</taxon>
        <taxon>Cephalopoda</taxon>
        <taxon>Coleoidea</taxon>
        <taxon>Octopodiformes</taxon>
        <taxon>Octopoda</taxon>
        <taxon>Incirrata</taxon>
        <taxon>Octopodidae</taxon>
        <taxon>Octopus</taxon>
    </lineage>
</organism>
<keyword evidence="1" id="KW-0812">Transmembrane</keyword>
<dbReference type="AlphaFoldDB" id="A0A0L8GN32"/>
<reference evidence="2" key="1">
    <citation type="submission" date="2015-07" db="EMBL/GenBank/DDBJ databases">
        <title>MeaNS - Measles Nucleotide Surveillance Program.</title>
        <authorList>
            <person name="Tran T."/>
            <person name="Druce J."/>
        </authorList>
    </citation>
    <scope>NUCLEOTIDE SEQUENCE</scope>
    <source>
        <strain evidence="2">UCB-OBI-ISO-001</strain>
        <tissue evidence="2">Gonad</tissue>
    </source>
</reference>
<gene>
    <name evidence="2" type="ORF">OCBIM_22030831mg</name>
</gene>
<dbReference type="EMBL" id="KQ421105">
    <property type="protein sequence ID" value="KOF78403.1"/>
    <property type="molecule type" value="Genomic_DNA"/>
</dbReference>
<feature type="transmembrane region" description="Helical" evidence="1">
    <location>
        <begin position="79"/>
        <end position="103"/>
    </location>
</feature>
<name>A0A0L8GN32_OCTBM</name>
<keyword evidence="1" id="KW-1133">Transmembrane helix</keyword>
<evidence type="ECO:0000256" key="1">
    <source>
        <dbReference type="SAM" id="Phobius"/>
    </source>
</evidence>
<keyword evidence="1" id="KW-0472">Membrane</keyword>
<accession>A0A0L8GN32</accession>